<organism evidence="2 3">
    <name type="scientific">Flammeovirga yaeyamensis</name>
    <dbReference type="NCBI Taxonomy" id="367791"/>
    <lineage>
        <taxon>Bacteria</taxon>
        <taxon>Pseudomonadati</taxon>
        <taxon>Bacteroidota</taxon>
        <taxon>Cytophagia</taxon>
        <taxon>Cytophagales</taxon>
        <taxon>Flammeovirgaceae</taxon>
        <taxon>Flammeovirga</taxon>
    </lineage>
</organism>
<dbReference type="KEGG" id="fya:KMW28_06035"/>
<reference evidence="2 3" key="1">
    <citation type="submission" date="2021-05" db="EMBL/GenBank/DDBJ databases">
        <title>Comparative genomic studies on the polysaccharide-degrading batcterial strains of the Flammeovirga genus.</title>
        <authorList>
            <person name="Zewei F."/>
            <person name="Zheng Z."/>
            <person name="Yu L."/>
            <person name="Ruyue G."/>
            <person name="Yanhong M."/>
            <person name="Yuanyuan C."/>
            <person name="Jingyan G."/>
            <person name="Wenjun H."/>
        </authorList>
    </citation>
    <scope>NUCLEOTIDE SEQUENCE [LARGE SCALE GENOMIC DNA]</scope>
    <source>
        <strain evidence="2 3">NBRC:100898</strain>
    </source>
</reference>
<sequence length="242" mass="28176">MKAKIFYSYSHKDEDFREKLENHLVVLRKSGFIEEWHDRRIAPGSNWEEEINENINDSNIILLLVSSNFLASDYCYDTETIRALERHNSKEAIVIPIIIQPCLWKVSHFADAKLQALPKDGKAITTWENEEEAWLEVAEGILKISEKFKEENTLTTQTKSDEINTRNENKIKEKLVESFLCKYSTWYFSPLRIVKWGGKQAGFETLSQYTSSEISEVLKDFVDRGLALTKKSQKGNTIYKLR</sequence>
<dbReference type="Gene3D" id="3.40.50.10140">
    <property type="entry name" value="Toll/interleukin-1 receptor homology (TIR) domain"/>
    <property type="match status" value="1"/>
</dbReference>
<dbReference type="AlphaFoldDB" id="A0AAX1N7E3"/>
<dbReference type="RefSeq" id="WP_169664173.1">
    <property type="nucleotide sequence ID" value="NZ_CP076132.1"/>
</dbReference>
<evidence type="ECO:0000313" key="2">
    <source>
        <dbReference type="EMBL" id="QWG03137.1"/>
    </source>
</evidence>
<feature type="domain" description="TIR" evidence="1">
    <location>
        <begin position="1"/>
        <end position="145"/>
    </location>
</feature>
<dbReference type="EMBL" id="CP076132">
    <property type="protein sequence ID" value="QWG03137.1"/>
    <property type="molecule type" value="Genomic_DNA"/>
</dbReference>
<evidence type="ECO:0000313" key="3">
    <source>
        <dbReference type="Proteomes" id="UP000678679"/>
    </source>
</evidence>
<proteinExistence type="predicted"/>
<accession>A0AAX1N7E3</accession>
<dbReference type="SUPFAM" id="SSF52200">
    <property type="entry name" value="Toll/Interleukin receptor TIR domain"/>
    <property type="match status" value="1"/>
</dbReference>
<protein>
    <submittedName>
        <fullName evidence="2">TIR domain-containing protein</fullName>
    </submittedName>
</protein>
<keyword evidence="3" id="KW-1185">Reference proteome</keyword>
<dbReference type="PROSITE" id="PS50104">
    <property type="entry name" value="TIR"/>
    <property type="match status" value="1"/>
</dbReference>
<dbReference type="SMART" id="SM00255">
    <property type="entry name" value="TIR"/>
    <property type="match status" value="1"/>
</dbReference>
<dbReference type="Proteomes" id="UP000678679">
    <property type="component" value="Chromosome 1"/>
</dbReference>
<dbReference type="Pfam" id="PF13676">
    <property type="entry name" value="TIR_2"/>
    <property type="match status" value="1"/>
</dbReference>
<gene>
    <name evidence="2" type="ORF">KMW28_06035</name>
</gene>
<evidence type="ECO:0000259" key="1">
    <source>
        <dbReference type="PROSITE" id="PS50104"/>
    </source>
</evidence>
<dbReference type="InterPro" id="IPR000157">
    <property type="entry name" value="TIR_dom"/>
</dbReference>
<dbReference type="InterPro" id="IPR035897">
    <property type="entry name" value="Toll_tir_struct_dom_sf"/>
</dbReference>
<dbReference type="GO" id="GO:0007165">
    <property type="term" value="P:signal transduction"/>
    <property type="evidence" value="ECO:0007669"/>
    <property type="project" value="InterPro"/>
</dbReference>
<name>A0AAX1N7E3_9BACT</name>